<comment type="catalytic activity">
    <reaction evidence="1 9 12 13">
        <text>Thiol-dependent hydrolysis of ester, thioester, amide, peptide and isopeptide bonds formed by the C-terminal Gly of ubiquitin (a 76-residue protein attached to proteins as an intracellular targeting signal).</text>
        <dbReference type="EC" id="3.4.19.12"/>
    </reaction>
</comment>
<evidence type="ECO:0000256" key="2">
    <source>
        <dbReference type="ARBA" id="ARBA00004123"/>
    </source>
</evidence>
<dbReference type="OrthoDB" id="1924260at2759"/>
<evidence type="ECO:0000313" key="15">
    <source>
        <dbReference type="EMBL" id="CAH0375651.1"/>
    </source>
</evidence>
<dbReference type="EMBL" id="CAKKNE010000005">
    <property type="protein sequence ID" value="CAH0375651.1"/>
    <property type="molecule type" value="Genomic_DNA"/>
</dbReference>
<feature type="domain" description="UCH catalytic" evidence="14">
    <location>
        <begin position="2"/>
        <end position="217"/>
    </location>
</feature>
<dbReference type="InterPro" id="IPR001578">
    <property type="entry name" value="Peptidase_C12_UCH"/>
</dbReference>
<dbReference type="GO" id="GO:0004843">
    <property type="term" value="F:cysteine-type deubiquitinase activity"/>
    <property type="evidence" value="ECO:0007669"/>
    <property type="project" value="UniProtKB-UniRule"/>
</dbReference>
<dbReference type="EC" id="3.4.19.12" evidence="9 13"/>
<evidence type="ECO:0000256" key="3">
    <source>
        <dbReference type="ARBA" id="ARBA00009326"/>
    </source>
</evidence>
<dbReference type="InterPro" id="IPR017390">
    <property type="entry name" value="Ubiquitinyl_hydrolase_UCH37"/>
</dbReference>
<dbReference type="GO" id="GO:0005634">
    <property type="term" value="C:nucleus"/>
    <property type="evidence" value="ECO:0007669"/>
    <property type="project" value="UniProtKB-SubCell"/>
</dbReference>
<dbReference type="PROSITE" id="PS52049">
    <property type="entry name" value="ULD"/>
    <property type="match status" value="1"/>
</dbReference>
<evidence type="ECO:0000256" key="6">
    <source>
        <dbReference type="ARBA" id="ARBA00022801"/>
    </source>
</evidence>
<feature type="active site" description="Nucleophile" evidence="10 12">
    <location>
        <position position="80"/>
    </location>
</feature>
<dbReference type="AlphaFoldDB" id="A0A8J2SRA1"/>
<dbReference type="Gene3D" id="3.40.532.10">
    <property type="entry name" value="Peptidase C12, ubiquitin carboxyl-terminal hydrolase"/>
    <property type="match status" value="1"/>
</dbReference>
<accession>A0A8J2SRA1</accession>
<dbReference type="PANTHER" id="PTHR10589:SF16">
    <property type="entry name" value="UBIQUITIN CARBOXYL-TERMINAL HYDROLASE ISOZYME L5"/>
    <property type="match status" value="1"/>
</dbReference>
<evidence type="ECO:0000256" key="12">
    <source>
        <dbReference type="PROSITE-ProRule" id="PRU01393"/>
    </source>
</evidence>
<evidence type="ECO:0000313" key="16">
    <source>
        <dbReference type="Proteomes" id="UP000789595"/>
    </source>
</evidence>
<dbReference type="GO" id="GO:0005737">
    <property type="term" value="C:cytoplasm"/>
    <property type="evidence" value="ECO:0007669"/>
    <property type="project" value="TreeGrafter"/>
</dbReference>
<comment type="similarity">
    <text evidence="3 9 12 13">Belongs to the peptidase C12 family.</text>
</comment>
<comment type="caution">
    <text evidence="15">The sequence shown here is derived from an EMBL/GenBank/DDBJ whole genome shotgun (WGS) entry which is preliminary data.</text>
</comment>
<dbReference type="CDD" id="cd09617">
    <property type="entry name" value="Peptidase_C12_UCH37_BAP1"/>
    <property type="match status" value="1"/>
</dbReference>
<evidence type="ECO:0000256" key="7">
    <source>
        <dbReference type="ARBA" id="ARBA00022807"/>
    </source>
</evidence>
<evidence type="ECO:0000256" key="11">
    <source>
        <dbReference type="PIRSR" id="PIRSR038120-2"/>
    </source>
</evidence>
<evidence type="ECO:0000256" key="13">
    <source>
        <dbReference type="RuleBase" id="RU361215"/>
    </source>
</evidence>
<organism evidence="15 16">
    <name type="scientific">Pelagomonas calceolata</name>
    <dbReference type="NCBI Taxonomy" id="35677"/>
    <lineage>
        <taxon>Eukaryota</taxon>
        <taxon>Sar</taxon>
        <taxon>Stramenopiles</taxon>
        <taxon>Ochrophyta</taxon>
        <taxon>Pelagophyceae</taxon>
        <taxon>Pelagomonadales</taxon>
        <taxon>Pelagomonadaceae</taxon>
        <taxon>Pelagomonas</taxon>
    </lineage>
</organism>
<evidence type="ECO:0000256" key="4">
    <source>
        <dbReference type="ARBA" id="ARBA00022670"/>
    </source>
</evidence>
<feature type="site" description="Important for enzyme activity" evidence="11 12">
    <location>
        <position position="172"/>
    </location>
</feature>
<keyword evidence="4 9" id="KW-0645">Protease</keyword>
<proteinExistence type="inferred from homology"/>
<name>A0A8J2SRA1_9STRA</name>
<dbReference type="FunFam" id="3.40.532.10:FF:000003">
    <property type="entry name" value="Ubiquitin carboxyl-terminal hydrolase"/>
    <property type="match status" value="1"/>
</dbReference>
<evidence type="ECO:0000256" key="8">
    <source>
        <dbReference type="ARBA" id="ARBA00023242"/>
    </source>
</evidence>
<dbReference type="PANTHER" id="PTHR10589">
    <property type="entry name" value="UBIQUITIN CARBOXYL-TERMINAL HYDROLASE"/>
    <property type="match status" value="1"/>
</dbReference>
<keyword evidence="5 9" id="KW-0833">Ubl conjugation pathway</keyword>
<dbReference type="InterPro" id="IPR041507">
    <property type="entry name" value="UCH_C"/>
</dbReference>
<dbReference type="PIRSF" id="PIRSF038120">
    <property type="entry name" value="Ubiquitinyl_hydrolase_UCH37"/>
    <property type="match status" value="1"/>
</dbReference>
<dbReference type="Pfam" id="PF18031">
    <property type="entry name" value="UCH_C"/>
    <property type="match status" value="1"/>
</dbReference>
<evidence type="ECO:0000259" key="14">
    <source>
        <dbReference type="PROSITE" id="PS52048"/>
    </source>
</evidence>
<evidence type="ECO:0000256" key="1">
    <source>
        <dbReference type="ARBA" id="ARBA00000707"/>
    </source>
</evidence>
<keyword evidence="8" id="KW-0539">Nucleus</keyword>
<dbReference type="InterPro" id="IPR038765">
    <property type="entry name" value="Papain-like_cys_pep_sf"/>
</dbReference>
<dbReference type="GO" id="GO:0016579">
    <property type="term" value="P:protein deubiquitination"/>
    <property type="evidence" value="ECO:0007669"/>
    <property type="project" value="InterPro"/>
</dbReference>
<dbReference type="Pfam" id="PF01088">
    <property type="entry name" value="Peptidase_C12"/>
    <property type="match status" value="1"/>
</dbReference>
<protein>
    <recommendedName>
        <fullName evidence="9 13">Ubiquitin carboxyl-terminal hydrolase</fullName>
        <ecNumber evidence="9 13">3.4.19.12</ecNumber>
    </recommendedName>
</protein>
<dbReference type="PROSITE" id="PS52048">
    <property type="entry name" value="UCH_DOMAIN"/>
    <property type="match status" value="1"/>
</dbReference>
<keyword evidence="7 9" id="KW-0788">Thiol protease</keyword>
<dbReference type="SUPFAM" id="SSF54001">
    <property type="entry name" value="Cysteine proteinases"/>
    <property type="match status" value="1"/>
</dbReference>
<keyword evidence="6 9" id="KW-0378">Hydrolase</keyword>
<evidence type="ECO:0000256" key="5">
    <source>
        <dbReference type="ARBA" id="ARBA00022786"/>
    </source>
</evidence>
<evidence type="ECO:0000256" key="10">
    <source>
        <dbReference type="PIRSR" id="PIRSR038120-1"/>
    </source>
</evidence>
<sequence>MSWCTIESDPGVFTELVEKFGASGCEFAELYSLDDAELAQLQPVFGLIFLFKWTGEKDDRPCCDEVPGLFFAKQVVSNACATQAILGCLLNRADAEGLTLGPALEELKTFAADLPFDMRGLAIENAEKIRTAHNAFARPEPFVSDDRKATKDDDVFHFITYVPFGGRVYELDGLRPGPCDLGESGSDWLGVARSAIQARIEKYSASEIKFNLMAIIRDKRAVLQEKRALLEAAGDAGSVAECDADLAREVAKREMWSAENVRRHHNYVPLVVDLFKVLAEKGKLAEMVSGAREKAASAKAK</sequence>
<feature type="active site" description="Proton donor" evidence="10 12">
    <location>
        <position position="157"/>
    </location>
</feature>
<dbReference type="Proteomes" id="UP000789595">
    <property type="component" value="Unassembled WGS sequence"/>
</dbReference>
<dbReference type="InterPro" id="IPR036959">
    <property type="entry name" value="Peptidase_C12_UCH_sf"/>
</dbReference>
<dbReference type="PRINTS" id="PR00707">
    <property type="entry name" value="UBCTHYDRLASE"/>
</dbReference>
<evidence type="ECO:0000256" key="9">
    <source>
        <dbReference type="PIRNR" id="PIRNR038120"/>
    </source>
</evidence>
<feature type="site" description="Transition state stabilizer" evidence="12">
    <location>
        <position position="74"/>
    </location>
</feature>
<keyword evidence="16" id="KW-1185">Reference proteome</keyword>
<gene>
    <name evidence="15" type="ORF">PECAL_5P01850</name>
</gene>
<comment type="subcellular location">
    <subcellularLocation>
        <location evidence="2">Nucleus</location>
    </subcellularLocation>
</comment>
<dbReference type="GO" id="GO:0006511">
    <property type="term" value="P:ubiquitin-dependent protein catabolic process"/>
    <property type="evidence" value="ECO:0007669"/>
    <property type="project" value="UniProtKB-UniRule"/>
</dbReference>
<reference evidence="15" key="1">
    <citation type="submission" date="2021-11" db="EMBL/GenBank/DDBJ databases">
        <authorList>
            <consortium name="Genoscope - CEA"/>
            <person name="William W."/>
        </authorList>
    </citation>
    <scope>NUCLEOTIDE SEQUENCE</scope>
</reference>